<dbReference type="InterPro" id="IPR050090">
    <property type="entry name" value="Tyrosine_recombinase_XerCD"/>
</dbReference>
<keyword evidence="8" id="KW-1185">Reference proteome</keyword>
<comment type="similarity">
    <text evidence="2">Belongs to the 'phage' integrase family.</text>
</comment>
<evidence type="ECO:0000259" key="6">
    <source>
        <dbReference type="PROSITE" id="PS51898"/>
    </source>
</evidence>
<evidence type="ECO:0000256" key="5">
    <source>
        <dbReference type="ARBA" id="ARBA00023172"/>
    </source>
</evidence>
<dbReference type="InterPro" id="IPR002104">
    <property type="entry name" value="Integrase_catalytic"/>
</dbReference>
<comment type="function">
    <text evidence="1">Site-specific tyrosine recombinase, which acts by catalyzing the cutting and rejoining of the recombining DNA molecules.</text>
</comment>
<dbReference type="PANTHER" id="PTHR30349:SF64">
    <property type="entry name" value="PROPHAGE INTEGRASE INTD-RELATED"/>
    <property type="match status" value="1"/>
</dbReference>
<dbReference type="Gene3D" id="1.10.443.10">
    <property type="entry name" value="Intergrase catalytic core"/>
    <property type="match status" value="1"/>
</dbReference>
<dbReference type="PANTHER" id="PTHR30349">
    <property type="entry name" value="PHAGE INTEGRASE-RELATED"/>
    <property type="match status" value="1"/>
</dbReference>
<keyword evidence="5" id="KW-0233">DNA recombination</keyword>
<evidence type="ECO:0000256" key="1">
    <source>
        <dbReference type="ARBA" id="ARBA00003283"/>
    </source>
</evidence>
<evidence type="ECO:0000313" key="8">
    <source>
        <dbReference type="Proteomes" id="UP001469749"/>
    </source>
</evidence>
<dbReference type="Pfam" id="PF14659">
    <property type="entry name" value="Phage_int_SAM_3"/>
    <property type="match status" value="1"/>
</dbReference>
<comment type="caution">
    <text evidence="7">The sequence shown here is derived from an EMBL/GenBank/DDBJ whole genome shotgun (WGS) entry which is preliminary data.</text>
</comment>
<dbReference type="InterPro" id="IPR010998">
    <property type="entry name" value="Integrase_recombinase_N"/>
</dbReference>
<proteinExistence type="inferred from homology"/>
<dbReference type="CDD" id="cd01189">
    <property type="entry name" value="INT_ICEBs1_C_like"/>
    <property type="match status" value="1"/>
</dbReference>
<dbReference type="InterPro" id="IPR004107">
    <property type="entry name" value="Integrase_SAM-like_N"/>
</dbReference>
<evidence type="ECO:0000256" key="2">
    <source>
        <dbReference type="ARBA" id="ARBA00008857"/>
    </source>
</evidence>
<dbReference type="InterPro" id="IPR013762">
    <property type="entry name" value="Integrase-like_cat_sf"/>
</dbReference>
<dbReference type="Proteomes" id="UP001469749">
    <property type="component" value="Unassembled WGS sequence"/>
</dbReference>
<keyword evidence="3" id="KW-0229">DNA integration</keyword>
<gene>
    <name evidence="7" type="ORF">WMO25_16155</name>
</gene>
<reference evidence="7 8" key="1">
    <citation type="submission" date="2024-03" db="EMBL/GenBank/DDBJ databases">
        <title>Human intestinal bacterial collection.</title>
        <authorList>
            <person name="Pauvert C."/>
            <person name="Hitch T.C.A."/>
            <person name="Clavel T."/>
        </authorList>
    </citation>
    <scope>NUCLEOTIDE SEQUENCE [LARGE SCALE GENOMIC DNA]</scope>
    <source>
        <strain evidence="7 8">CLA-AA-H190</strain>
    </source>
</reference>
<dbReference type="SUPFAM" id="SSF56349">
    <property type="entry name" value="DNA breaking-rejoining enzymes"/>
    <property type="match status" value="1"/>
</dbReference>
<evidence type="ECO:0000313" key="7">
    <source>
        <dbReference type="EMBL" id="MEQ2366597.1"/>
    </source>
</evidence>
<dbReference type="RefSeq" id="WP_349086187.1">
    <property type="nucleotide sequence ID" value="NZ_JBBMEK010000305.1"/>
</dbReference>
<dbReference type="EMBL" id="JBBMEK010000305">
    <property type="protein sequence ID" value="MEQ2366597.1"/>
    <property type="molecule type" value="Genomic_DNA"/>
</dbReference>
<evidence type="ECO:0000256" key="3">
    <source>
        <dbReference type="ARBA" id="ARBA00022908"/>
    </source>
</evidence>
<keyword evidence="4" id="KW-0238">DNA-binding</keyword>
<organism evidence="7 8">
    <name type="scientific">Coprococcus intestinihominis</name>
    <dbReference type="NCBI Taxonomy" id="3133154"/>
    <lineage>
        <taxon>Bacteria</taxon>
        <taxon>Bacillati</taxon>
        <taxon>Bacillota</taxon>
        <taxon>Clostridia</taxon>
        <taxon>Lachnospirales</taxon>
        <taxon>Lachnospiraceae</taxon>
        <taxon>Coprococcus</taxon>
    </lineage>
</organism>
<dbReference type="PROSITE" id="PS51898">
    <property type="entry name" value="TYR_RECOMBINASE"/>
    <property type="match status" value="1"/>
</dbReference>
<dbReference type="Pfam" id="PF00589">
    <property type="entry name" value="Phage_integrase"/>
    <property type="match status" value="1"/>
</dbReference>
<dbReference type="Gene3D" id="1.10.150.130">
    <property type="match status" value="1"/>
</dbReference>
<dbReference type="InterPro" id="IPR011010">
    <property type="entry name" value="DNA_brk_join_enz"/>
</dbReference>
<protein>
    <submittedName>
        <fullName evidence="7">Tyrosine-type recombinase/integrase</fullName>
    </submittedName>
</protein>
<feature type="domain" description="Tyr recombinase" evidence="6">
    <location>
        <begin position="175"/>
        <end position="369"/>
    </location>
</feature>
<accession>A0ABV1BAR7</accession>
<evidence type="ECO:0000256" key="4">
    <source>
        <dbReference type="ARBA" id="ARBA00023125"/>
    </source>
</evidence>
<sequence>MPRKGENIYKRKDGRWEGRYIKSRTPAGKANYGYVYAKTYREVKAKLNDKGSVQISSATASPEVSSDLFEYVAIEWFNAISPQVKESTSNKYWNLLNSYILPSFGSKPLCDITHEFLETQCNLLLTTGGLKGKGLSCKTVSDILSLIRNILQFATRKGKIISCDARSIQVKRQTKEMRVLSRAEQEKLCRYLYSELDACNIGILVCLFTGLRVGEICALRWEDISFSDHTIHVHQTLQRIQDRTNSEHKTRIVVTTPKSACSIRTIPVPDDLIALLAAYKTSSTGYILTNSDQELLEPRTMQNHFKKALHKSSIDPANYHSLRHTFATRCIELGFDVKSLSEILGHASVNITMNRYVHPSMELKKENMQRLSELLSVK</sequence>
<name>A0ABV1BAR7_9FIRM</name>